<dbReference type="InterPro" id="IPR036167">
    <property type="entry name" value="tRNA_intron_Endo_cat-like_sf"/>
</dbReference>
<dbReference type="PANTHER" id="PTHR21227:SF0">
    <property type="entry name" value="TRNA-SPLICING ENDONUCLEASE SUBUNIT SEN2"/>
    <property type="match status" value="1"/>
</dbReference>
<sequence>MNAQALASQVDMSTITEPMVLMPDECIFLASHNRLAIRFDDEPEPVASAPHLWHKLGYGDSPTNRFAGWAVRCGAKFGVDLLLYAKGPQFGHSKYAVVVVPTASGANKRHGGALPLPDGGARWLRQLNGLSKLLLCYVTLPTPAQTRKLEPSSRTHMPLASLVTFPVYLVSFIWYAIVLSLFAPGTPEKTADGSAMRKAQAGTIPKGSLSALPAGSDAVVPQIKGTEVRCVEVGRWNPGKNRE</sequence>
<dbReference type="GO" id="GO:0000213">
    <property type="term" value="F:tRNA-intron lyase activity"/>
    <property type="evidence" value="ECO:0007669"/>
    <property type="project" value="UniProtKB-EC"/>
</dbReference>
<dbReference type="InterPro" id="IPR006676">
    <property type="entry name" value="tRNA_splic"/>
</dbReference>
<dbReference type="GO" id="GO:0000379">
    <property type="term" value="P:tRNA-type intron splice site recognition and cleavage"/>
    <property type="evidence" value="ECO:0007669"/>
    <property type="project" value="TreeGrafter"/>
</dbReference>
<organism evidence="6 7">
    <name type="scientific">Catenaria anguillulae PL171</name>
    <dbReference type="NCBI Taxonomy" id="765915"/>
    <lineage>
        <taxon>Eukaryota</taxon>
        <taxon>Fungi</taxon>
        <taxon>Fungi incertae sedis</taxon>
        <taxon>Blastocladiomycota</taxon>
        <taxon>Blastocladiomycetes</taxon>
        <taxon>Blastocladiales</taxon>
        <taxon>Catenariaceae</taxon>
        <taxon>Catenaria</taxon>
    </lineage>
</organism>
<dbReference type="GO" id="GO:0003676">
    <property type="term" value="F:nucleic acid binding"/>
    <property type="evidence" value="ECO:0007669"/>
    <property type="project" value="InterPro"/>
</dbReference>
<accession>A0A1Y2HAN6</accession>
<evidence type="ECO:0000313" key="6">
    <source>
        <dbReference type="EMBL" id="ORZ31054.1"/>
    </source>
</evidence>
<reference evidence="6 7" key="1">
    <citation type="submission" date="2016-07" db="EMBL/GenBank/DDBJ databases">
        <title>Pervasive Adenine N6-methylation of Active Genes in Fungi.</title>
        <authorList>
            <consortium name="DOE Joint Genome Institute"/>
            <person name="Mondo S.J."/>
            <person name="Dannebaum R.O."/>
            <person name="Kuo R.C."/>
            <person name="Labutti K."/>
            <person name="Haridas S."/>
            <person name="Kuo A."/>
            <person name="Salamov A."/>
            <person name="Ahrendt S.R."/>
            <person name="Lipzen A."/>
            <person name="Sullivan W."/>
            <person name="Andreopoulos W.B."/>
            <person name="Clum A."/>
            <person name="Lindquist E."/>
            <person name="Daum C."/>
            <person name="Ramamoorthy G.K."/>
            <person name="Gryganskyi A."/>
            <person name="Culley D."/>
            <person name="Magnuson J.K."/>
            <person name="James T.Y."/>
            <person name="O'Malley M.A."/>
            <person name="Stajich J.E."/>
            <person name="Spatafora J.W."/>
            <person name="Visel A."/>
            <person name="Grigoriev I.V."/>
        </authorList>
    </citation>
    <scope>NUCLEOTIDE SEQUENCE [LARGE SCALE GENOMIC DNA]</scope>
    <source>
        <strain evidence="6 7">PL171</strain>
    </source>
</reference>
<dbReference type="OrthoDB" id="10249562at2759"/>
<proteinExistence type="inferred from homology"/>
<feature type="domain" description="tRNA intron endonuclease catalytic" evidence="5">
    <location>
        <begin position="67"/>
        <end position="102"/>
    </location>
</feature>
<dbReference type="GO" id="GO:0005737">
    <property type="term" value="C:cytoplasm"/>
    <property type="evidence" value="ECO:0007669"/>
    <property type="project" value="TreeGrafter"/>
</dbReference>
<dbReference type="STRING" id="765915.A0A1Y2HAN6"/>
<dbReference type="InterPro" id="IPR011856">
    <property type="entry name" value="tRNA_endonuc-like_dom_sf"/>
</dbReference>
<evidence type="ECO:0000313" key="7">
    <source>
        <dbReference type="Proteomes" id="UP000193411"/>
    </source>
</evidence>
<dbReference type="InterPro" id="IPR006677">
    <property type="entry name" value="tRNA_intron_Endonuc_cat-like"/>
</dbReference>
<evidence type="ECO:0000256" key="3">
    <source>
        <dbReference type="ARBA" id="ARBA00034031"/>
    </source>
</evidence>
<dbReference type="Proteomes" id="UP000193411">
    <property type="component" value="Unassembled WGS sequence"/>
</dbReference>
<dbReference type="AlphaFoldDB" id="A0A1Y2HAN6"/>
<keyword evidence="7" id="KW-1185">Reference proteome</keyword>
<evidence type="ECO:0000256" key="1">
    <source>
        <dbReference type="ARBA" id="ARBA00008078"/>
    </source>
</evidence>
<comment type="caution">
    <text evidence="6">The sequence shown here is derived from an EMBL/GenBank/DDBJ whole genome shotgun (WGS) entry which is preliminary data.</text>
</comment>
<evidence type="ECO:0000256" key="4">
    <source>
        <dbReference type="SAM" id="Phobius"/>
    </source>
</evidence>
<keyword evidence="4" id="KW-1133">Transmembrane helix</keyword>
<evidence type="ECO:0000256" key="2">
    <source>
        <dbReference type="ARBA" id="ARBA00012573"/>
    </source>
</evidence>
<dbReference type="SUPFAM" id="SSF53032">
    <property type="entry name" value="tRNA-intron endonuclease catalytic domain-like"/>
    <property type="match status" value="1"/>
</dbReference>
<comment type="catalytic activity">
    <reaction evidence="3">
        <text>pretRNA = a 3'-half-tRNA molecule with a 5'-OH end + a 5'-half-tRNA molecule with a 2',3'-cyclic phosphate end + an intron with a 2',3'-cyclic phosphate and a 5'-hydroxyl terminus.</text>
        <dbReference type="EC" id="4.6.1.16"/>
    </reaction>
</comment>
<dbReference type="Gene3D" id="3.40.1350.10">
    <property type="match status" value="1"/>
</dbReference>
<gene>
    <name evidence="6" type="ORF">BCR44DRAFT_1443117</name>
</gene>
<feature type="transmembrane region" description="Helical" evidence="4">
    <location>
        <begin position="157"/>
        <end position="177"/>
    </location>
</feature>
<comment type="similarity">
    <text evidence="1">Belongs to the tRNA-intron endonuclease family.</text>
</comment>
<dbReference type="Pfam" id="PF01974">
    <property type="entry name" value="tRNA_int_endo"/>
    <property type="match status" value="1"/>
</dbReference>
<evidence type="ECO:0000259" key="5">
    <source>
        <dbReference type="Pfam" id="PF01974"/>
    </source>
</evidence>
<protein>
    <recommendedName>
        <fullName evidence="2">tRNA-intron lyase</fullName>
        <ecNumber evidence="2">4.6.1.16</ecNumber>
    </recommendedName>
</protein>
<keyword evidence="4" id="KW-0472">Membrane</keyword>
<dbReference type="EC" id="4.6.1.16" evidence="2"/>
<dbReference type="PANTHER" id="PTHR21227">
    <property type="entry name" value="TRNA-SPLICING ENDONUCLEASE SUBUNIT SEN2"/>
    <property type="match status" value="1"/>
</dbReference>
<name>A0A1Y2HAN6_9FUNG</name>
<dbReference type="CDD" id="cd22363">
    <property type="entry name" value="tRNA-intron_lyase_C"/>
    <property type="match status" value="1"/>
</dbReference>
<dbReference type="GO" id="GO:0000214">
    <property type="term" value="C:tRNA-intron endonuclease complex"/>
    <property type="evidence" value="ECO:0007669"/>
    <property type="project" value="TreeGrafter"/>
</dbReference>
<keyword evidence="4" id="KW-0812">Transmembrane</keyword>
<dbReference type="EMBL" id="MCFL01000067">
    <property type="protein sequence ID" value="ORZ31054.1"/>
    <property type="molecule type" value="Genomic_DNA"/>
</dbReference>